<dbReference type="VEuPathDB" id="ToxoDB:CSUI_000893"/>
<proteinExistence type="predicted"/>
<evidence type="ECO:0000256" key="1">
    <source>
        <dbReference type="SAM" id="MobiDB-lite"/>
    </source>
</evidence>
<protein>
    <submittedName>
        <fullName evidence="2">Uncharacterized protein</fullName>
    </submittedName>
</protein>
<keyword evidence="3" id="KW-1185">Reference proteome</keyword>
<evidence type="ECO:0000313" key="3">
    <source>
        <dbReference type="Proteomes" id="UP000221165"/>
    </source>
</evidence>
<feature type="region of interest" description="Disordered" evidence="1">
    <location>
        <begin position="1"/>
        <end position="27"/>
    </location>
</feature>
<dbReference type="GeneID" id="94424311"/>
<gene>
    <name evidence="2" type="ORF">CSUI_000893</name>
</gene>
<accession>A0A2C6LEQ9</accession>
<dbReference type="Proteomes" id="UP000221165">
    <property type="component" value="Unassembled WGS sequence"/>
</dbReference>
<feature type="region of interest" description="Disordered" evidence="1">
    <location>
        <begin position="90"/>
        <end position="116"/>
    </location>
</feature>
<dbReference type="RefSeq" id="XP_067926916.1">
    <property type="nucleotide sequence ID" value="XM_068061100.1"/>
</dbReference>
<sequence>MRQGEEPSKQCEAFQKPGAHQAPKPLRGATLRVTGRVKALAEIMGLLKSLQAILLTGRVPEVYLLFGHSAARPREAFLLSLPTKEFPTLATSRRSPVRSPHECPSVASPTRHPSRICPAHRTSEEERTAAVHPPPRHAKQSLAAVAYLQNSPSEPHPGLPAQEPKLLDCDAEIRRSVVVQLLRMSSWFLGTRKETGPFSLDAEPAVAAAREHSTHLCFAQDGCSPRLLDQAPATLLSYVDRRWSRSTQRPQLILIPGY</sequence>
<evidence type="ECO:0000313" key="2">
    <source>
        <dbReference type="EMBL" id="PHJ25244.1"/>
    </source>
</evidence>
<dbReference type="InterPro" id="IPR053729">
    <property type="entry name" value="MAD2L1BP_domain_sf"/>
</dbReference>
<dbReference type="EMBL" id="MIGC01000356">
    <property type="protein sequence ID" value="PHJ25244.1"/>
    <property type="molecule type" value="Genomic_DNA"/>
</dbReference>
<dbReference type="AlphaFoldDB" id="A0A2C6LEQ9"/>
<organism evidence="2 3">
    <name type="scientific">Cystoisospora suis</name>
    <dbReference type="NCBI Taxonomy" id="483139"/>
    <lineage>
        <taxon>Eukaryota</taxon>
        <taxon>Sar</taxon>
        <taxon>Alveolata</taxon>
        <taxon>Apicomplexa</taxon>
        <taxon>Conoidasida</taxon>
        <taxon>Coccidia</taxon>
        <taxon>Eucoccidiorida</taxon>
        <taxon>Eimeriorina</taxon>
        <taxon>Sarcocystidae</taxon>
        <taxon>Cystoisospora</taxon>
    </lineage>
</organism>
<dbReference type="Gene3D" id="3.30.900.20">
    <property type="match status" value="1"/>
</dbReference>
<name>A0A2C6LEQ9_9APIC</name>
<comment type="caution">
    <text evidence="2">The sequence shown here is derived from an EMBL/GenBank/DDBJ whole genome shotgun (WGS) entry which is preliminary data.</text>
</comment>
<reference evidence="2 3" key="1">
    <citation type="journal article" date="2017" name="Int. J. Parasitol.">
        <title>The genome of the protozoan parasite Cystoisospora suis and a reverse vaccinology approach to identify vaccine candidates.</title>
        <authorList>
            <person name="Palmieri N."/>
            <person name="Shrestha A."/>
            <person name="Ruttkowski B."/>
            <person name="Beck T."/>
            <person name="Vogl C."/>
            <person name="Tomley F."/>
            <person name="Blake D.P."/>
            <person name="Joachim A."/>
        </authorList>
    </citation>
    <scope>NUCLEOTIDE SEQUENCE [LARGE SCALE GENOMIC DNA]</scope>
    <source>
        <strain evidence="2 3">Wien I</strain>
    </source>
</reference>